<evidence type="ECO:0000259" key="1">
    <source>
        <dbReference type="Pfam" id="PF00535"/>
    </source>
</evidence>
<dbReference type="OrthoDB" id="6713581at2"/>
<dbReference type="STRING" id="1431546.CAQU_12110"/>
<proteinExistence type="predicted"/>
<dbReference type="Pfam" id="PF00535">
    <property type="entry name" value="Glycos_transf_2"/>
    <property type="match status" value="1"/>
</dbReference>
<dbReference type="Proteomes" id="UP000185478">
    <property type="component" value="Chromosome"/>
</dbReference>
<dbReference type="SUPFAM" id="SSF53448">
    <property type="entry name" value="Nucleotide-diphospho-sugar transferases"/>
    <property type="match status" value="1"/>
</dbReference>
<accession>A0A1L7CIL8</accession>
<dbReference type="KEGG" id="caqu:CAQU_12110"/>
<dbReference type="InterPro" id="IPR055259">
    <property type="entry name" value="YkvP/CgeB_Glyco_trans-like"/>
</dbReference>
<organism evidence="3 4">
    <name type="scientific">Corynebacterium aquilae DSM 44791</name>
    <dbReference type="NCBI Taxonomy" id="1431546"/>
    <lineage>
        <taxon>Bacteria</taxon>
        <taxon>Bacillati</taxon>
        <taxon>Actinomycetota</taxon>
        <taxon>Actinomycetes</taxon>
        <taxon>Mycobacteriales</taxon>
        <taxon>Corynebacteriaceae</taxon>
        <taxon>Corynebacterium</taxon>
    </lineage>
</organism>
<dbReference type="Pfam" id="PF13524">
    <property type="entry name" value="Glyco_trans_1_2"/>
    <property type="match status" value="1"/>
</dbReference>
<dbReference type="RefSeq" id="WP_075727977.1">
    <property type="nucleotide sequence ID" value="NZ_CP009245.1"/>
</dbReference>
<feature type="domain" description="Glycosyltransferase 2-like" evidence="1">
    <location>
        <begin position="412"/>
        <end position="521"/>
    </location>
</feature>
<name>A0A1L7CIL8_9CORY</name>
<feature type="domain" description="Spore protein YkvP/CgeB glycosyl transferase-like" evidence="2">
    <location>
        <begin position="253"/>
        <end position="393"/>
    </location>
</feature>
<protein>
    <recommendedName>
        <fullName evidence="5">Glycosyltransferase</fullName>
    </recommendedName>
</protein>
<dbReference type="EMBL" id="CP009245">
    <property type="protein sequence ID" value="APT85658.1"/>
    <property type="molecule type" value="Genomic_DNA"/>
</dbReference>
<sequence>MKSFSAAEKKIRKGLWHLQDGGVGQAWFYTRRYLAKKGVVLAQQAAGKWKPAFPTFVGNAYYEGAFKAVRVAIIADEFSLAAWQPEFELVVVSPQQWREEISAAGGVDLLFVESAWNGNNGAWQYKLAGSNAPSEELKALVEWCRQQGIPTVFWNKEDPPHFNDFLATACIFDHVFTSDLNKCEAYKAALPSGVSVGTMTFAAQPKFHSPVNMDKQAAERRDIAFAGMYFTEKYPERREQMDTLLGAAESVARVHGATFDIFSRFAGQDKRYQFPAKFQPFVRGSLPYSQMLSAYRGYNIFLNVNSVVDSPTMCARRVFEIAAAGTAVVSTPSRAITGLFDPNELPTVKSMEHAEWTLRGLLNSKQLRDRTVHRAQRKIWNEHTYTDRAVQVLTAAQIPAVAQDIRQQPVTVVCSTNRKENIDQLLRNVASQRDVDLQLNLVVHAQEVDDSSIRHRARELGVENLNILHAGKEKALGDCLNLGVSQADGKIIAKFDDDDHYGEFYLRDQLNALYFSGADLVGKRSSYAYLAALDAIVLRNAGFEHQWTSFLAGPTLTGPKETFVSTPFESRTTGEDSAFLESLMGQGAKLYSADRFNFMQRRGLQKHTWAVSDAELMANSVMESKGWNTQHVDC</sequence>
<evidence type="ECO:0000259" key="2">
    <source>
        <dbReference type="Pfam" id="PF13524"/>
    </source>
</evidence>
<dbReference type="InterPro" id="IPR029044">
    <property type="entry name" value="Nucleotide-diphossugar_trans"/>
</dbReference>
<dbReference type="Gene3D" id="3.90.550.10">
    <property type="entry name" value="Spore Coat Polysaccharide Biosynthesis Protein SpsA, Chain A"/>
    <property type="match status" value="1"/>
</dbReference>
<reference evidence="3 4" key="1">
    <citation type="submission" date="2014-08" db="EMBL/GenBank/DDBJ databases">
        <title>Complete genome sequence of Corynebacterium aquilae S-613T(T) (=DSM 44791(T)), isolated from the choana of a healthy golden eagle.</title>
        <authorList>
            <person name="Ruckert C."/>
            <person name="Albersmeier A."/>
            <person name="Winkler A."/>
            <person name="Kalinowski J."/>
        </authorList>
    </citation>
    <scope>NUCLEOTIDE SEQUENCE [LARGE SCALE GENOMIC DNA]</scope>
    <source>
        <strain evidence="3 4">S-613</strain>
    </source>
</reference>
<evidence type="ECO:0000313" key="3">
    <source>
        <dbReference type="EMBL" id="APT85658.1"/>
    </source>
</evidence>
<gene>
    <name evidence="3" type="ORF">CAQU_12110</name>
</gene>
<dbReference type="CDD" id="cd00761">
    <property type="entry name" value="Glyco_tranf_GTA_type"/>
    <property type="match status" value="1"/>
</dbReference>
<dbReference type="AlphaFoldDB" id="A0A1L7CIL8"/>
<evidence type="ECO:0008006" key="5">
    <source>
        <dbReference type="Google" id="ProtNLM"/>
    </source>
</evidence>
<keyword evidence="4" id="KW-1185">Reference proteome</keyword>
<dbReference type="InterPro" id="IPR001173">
    <property type="entry name" value="Glyco_trans_2-like"/>
</dbReference>
<evidence type="ECO:0000313" key="4">
    <source>
        <dbReference type="Proteomes" id="UP000185478"/>
    </source>
</evidence>